<dbReference type="OrthoDB" id="2020436at2759"/>
<dbReference type="GO" id="GO:0005524">
    <property type="term" value="F:ATP binding"/>
    <property type="evidence" value="ECO:0007669"/>
    <property type="project" value="UniProtKB-KW"/>
</dbReference>
<reference evidence="12" key="1">
    <citation type="submission" date="2022-07" db="EMBL/GenBank/DDBJ databases">
        <title>Phylogenomic reconstructions and comparative analyses of Kickxellomycotina fungi.</title>
        <authorList>
            <person name="Reynolds N.K."/>
            <person name="Stajich J.E."/>
            <person name="Barry K."/>
            <person name="Grigoriev I.V."/>
            <person name="Crous P."/>
            <person name="Smith M.E."/>
        </authorList>
    </citation>
    <scope>NUCLEOTIDE SEQUENCE</scope>
    <source>
        <strain evidence="12">NBRC 100468</strain>
    </source>
</reference>
<keyword evidence="6" id="KW-0566">Pantothenate biosynthesis</keyword>
<dbReference type="EC" id="6.3.2.1" evidence="3"/>
<dbReference type="Gene3D" id="3.30.1300.10">
    <property type="entry name" value="Pantoate-beta-alanine ligase, C-terminal domain"/>
    <property type="match status" value="1"/>
</dbReference>
<evidence type="ECO:0000313" key="13">
    <source>
        <dbReference type="Proteomes" id="UP001150538"/>
    </source>
</evidence>
<dbReference type="GO" id="GO:0015940">
    <property type="term" value="P:pantothenate biosynthetic process"/>
    <property type="evidence" value="ECO:0007669"/>
    <property type="project" value="UniProtKB-KW"/>
</dbReference>
<evidence type="ECO:0000313" key="12">
    <source>
        <dbReference type="EMBL" id="KAJ1912538.1"/>
    </source>
</evidence>
<accession>A0A9W7ZNT4</accession>
<dbReference type="AlphaFoldDB" id="A0A9W7ZNT4"/>
<keyword evidence="13" id="KW-1185">Reference proteome</keyword>
<comment type="catalytic activity">
    <reaction evidence="11">
        <text>(R)-pantoate + beta-alanine + ATP = (R)-pantothenate + AMP + diphosphate + H(+)</text>
        <dbReference type="Rhea" id="RHEA:10912"/>
        <dbReference type="ChEBI" id="CHEBI:15378"/>
        <dbReference type="ChEBI" id="CHEBI:15980"/>
        <dbReference type="ChEBI" id="CHEBI:29032"/>
        <dbReference type="ChEBI" id="CHEBI:30616"/>
        <dbReference type="ChEBI" id="CHEBI:33019"/>
        <dbReference type="ChEBI" id="CHEBI:57966"/>
        <dbReference type="ChEBI" id="CHEBI:456215"/>
        <dbReference type="EC" id="6.3.2.1"/>
    </reaction>
</comment>
<dbReference type="NCBIfam" id="TIGR00125">
    <property type="entry name" value="cyt_tran_rel"/>
    <property type="match status" value="1"/>
</dbReference>
<protein>
    <recommendedName>
        <fullName evidence="4">Pantoate--beta-alanine ligase</fullName>
        <ecNumber evidence="3">6.3.2.1</ecNumber>
    </recommendedName>
    <alternativeName>
        <fullName evidence="10">Pantoate-activating enzyme</fullName>
    </alternativeName>
    <alternativeName>
        <fullName evidence="9">Pantothenate synthetase</fullName>
    </alternativeName>
</protein>
<evidence type="ECO:0000256" key="11">
    <source>
        <dbReference type="ARBA" id="ARBA00048258"/>
    </source>
</evidence>
<evidence type="ECO:0000256" key="5">
    <source>
        <dbReference type="ARBA" id="ARBA00022598"/>
    </source>
</evidence>
<dbReference type="Gene3D" id="3.40.50.620">
    <property type="entry name" value="HUPs"/>
    <property type="match status" value="1"/>
</dbReference>
<evidence type="ECO:0000256" key="8">
    <source>
        <dbReference type="ARBA" id="ARBA00022840"/>
    </source>
</evidence>
<evidence type="ECO:0000256" key="1">
    <source>
        <dbReference type="ARBA" id="ARBA00004990"/>
    </source>
</evidence>
<dbReference type="InterPro" id="IPR004821">
    <property type="entry name" value="Cyt_trans-like"/>
</dbReference>
<dbReference type="InterPro" id="IPR003721">
    <property type="entry name" value="Pantoate_ligase"/>
</dbReference>
<evidence type="ECO:0000256" key="2">
    <source>
        <dbReference type="ARBA" id="ARBA00009256"/>
    </source>
</evidence>
<dbReference type="SUPFAM" id="SSF52374">
    <property type="entry name" value="Nucleotidylyl transferase"/>
    <property type="match status" value="1"/>
</dbReference>
<dbReference type="HAMAP" id="MF_00158">
    <property type="entry name" value="PanC"/>
    <property type="match status" value="1"/>
</dbReference>
<dbReference type="PANTHER" id="PTHR21299:SF1">
    <property type="entry name" value="PANTOATE--BETA-ALANINE LIGASE"/>
    <property type="match status" value="1"/>
</dbReference>
<keyword evidence="7" id="KW-0547">Nucleotide-binding</keyword>
<dbReference type="PANTHER" id="PTHR21299">
    <property type="entry name" value="CYTIDYLATE KINASE/PANTOATE-BETA-ALANINE LIGASE"/>
    <property type="match status" value="1"/>
</dbReference>
<dbReference type="Proteomes" id="UP001150538">
    <property type="component" value="Unassembled WGS sequence"/>
</dbReference>
<dbReference type="InterPro" id="IPR014729">
    <property type="entry name" value="Rossmann-like_a/b/a_fold"/>
</dbReference>
<dbReference type="EMBL" id="JANBPU010000336">
    <property type="protein sequence ID" value="KAJ1912538.1"/>
    <property type="molecule type" value="Genomic_DNA"/>
</dbReference>
<dbReference type="GO" id="GO:0004592">
    <property type="term" value="F:pantoate-beta-alanine ligase activity"/>
    <property type="evidence" value="ECO:0007669"/>
    <property type="project" value="UniProtKB-EC"/>
</dbReference>
<organism evidence="12 13">
    <name type="scientific">Mycoemilia scoparia</name>
    <dbReference type="NCBI Taxonomy" id="417184"/>
    <lineage>
        <taxon>Eukaryota</taxon>
        <taxon>Fungi</taxon>
        <taxon>Fungi incertae sedis</taxon>
        <taxon>Zoopagomycota</taxon>
        <taxon>Kickxellomycotina</taxon>
        <taxon>Kickxellomycetes</taxon>
        <taxon>Kickxellales</taxon>
        <taxon>Kickxellaceae</taxon>
        <taxon>Mycoemilia</taxon>
    </lineage>
</organism>
<comment type="pathway">
    <text evidence="1">Cofactor biosynthesis; (R)-pantothenate biosynthesis; (R)-pantothenate from (R)-pantoate and beta-alanine: step 1/1.</text>
</comment>
<dbReference type="NCBIfam" id="TIGR00018">
    <property type="entry name" value="panC"/>
    <property type="match status" value="1"/>
</dbReference>
<dbReference type="CDD" id="cd00560">
    <property type="entry name" value="PanC"/>
    <property type="match status" value="1"/>
</dbReference>
<keyword evidence="5 12" id="KW-0436">Ligase</keyword>
<proteinExistence type="inferred from homology"/>
<evidence type="ECO:0000256" key="7">
    <source>
        <dbReference type="ARBA" id="ARBA00022741"/>
    </source>
</evidence>
<keyword evidence="8" id="KW-0067">ATP-binding</keyword>
<name>A0A9W7ZNT4_9FUNG</name>
<evidence type="ECO:0000256" key="9">
    <source>
        <dbReference type="ARBA" id="ARBA00029902"/>
    </source>
</evidence>
<dbReference type="InterPro" id="IPR042176">
    <property type="entry name" value="Pantoate_ligase_C"/>
</dbReference>
<evidence type="ECO:0000256" key="4">
    <source>
        <dbReference type="ARBA" id="ARBA00015647"/>
    </source>
</evidence>
<dbReference type="Pfam" id="PF02569">
    <property type="entry name" value="Pantoate_ligase"/>
    <property type="match status" value="1"/>
</dbReference>
<comment type="caution">
    <text evidence="12">The sequence shown here is derived from an EMBL/GenBank/DDBJ whole genome shotgun (WGS) entry which is preliminary data.</text>
</comment>
<evidence type="ECO:0000256" key="3">
    <source>
        <dbReference type="ARBA" id="ARBA00012219"/>
    </source>
</evidence>
<evidence type="ECO:0000256" key="10">
    <source>
        <dbReference type="ARBA" id="ARBA00032806"/>
    </source>
</evidence>
<dbReference type="FunFam" id="3.40.50.620:FF:000013">
    <property type="entry name" value="Pantothenate synthetase"/>
    <property type="match status" value="1"/>
</dbReference>
<evidence type="ECO:0000256" key="6">
    <source>
        <dbReference type="ARBA" id="ARBA00022655"/>
    </source>
</evidence>
<sequence length="308" mass="34529">MRVISKVTELHQWRAKTRSQNKTVGFVPTMGALHQGHFSLVEAAKSKCDVVAVSIFVNPSQFAPHEDYDNYPRDLESDLKKLEPYYQNVQDDDDFIVFAPSVEEMYPRGITLDIERQIGGFVEIRGLSLQLEGVTRPHFFRGVATVVTKLFCAVQPDLAFFGQKDIQQCFVVRALVEDLIMFPMKVVIVPTQRDPKTGLALSSRNVYLTDDERDNLAPMFYKGLKDAVAAYENKNERSAEKLLALVRNRAEKEGGLNIEYISLIEPDTLEPVVGNVGEKGAILCGAWRIGAARLIDNVLLGIPLMPKD</sequence>
<comment type="similarity">
    <text evidence="2">Belongs to the pantothenate synthetase family.</text>
</comment>
<gene>
    <name evidence="12" type="primary">pan6</name>
    <name evidence="12" type="ORF">H4219_005559</name>
</gene>